<dbReference type="PANTHER" id="PTHR11908">
    <property type="entry name" value="XANTHINE DEHYDROGENASE"/>
    <property type="match status" value="1"/>
</dbReference>
<name>A0A239I7C8_9ACTN</name>
<dbReference type="RefSeq" id="WP_245878430.1">
    <property type="nucleotide sequence ID" value="NZ_FZOD01000019.1"/>
</dbReference>
<evidence type="ECO:0000313" key="6">
    <source>
        <dbReference type="Proteomes" id="UP000198282"/>
    </source>
</evidence>
<dbReference type="PANTHER" id="PTHR11908:SF132">
    <property type="entry name" value="ALDEHYDE OXIDASE 1-RELATED"/>
    <property type="match status" value="1"/>
</dbReference>
<evidence type="ECO:0000256" key="3">
    <source>
        <dbReference type="SAM" id="MobiDB-lite"/>
    </source>
</evidence>
<dbReference type="GO" id="GO:0005506">
    <property type="term" value="F:iron ion binding"/>
    <property type="evidence" value="ECO:0007669"/>
    <property type="project" value="InterPro"/>
</dbReference>
<dbReference type="SUPFAM" id="SSF54665">
    <property type="entry name" value="CO dehydrogenase molybdoprotein N-domain-like"/>
    <property type="match status" value="1"/>
</dbReference>
<dbReference type="Pfam" id="PF20256">
    <property type="entry name" value="MoCoBD_2"/>
    <property type="match status" value="1"/>
</dbReference>
<evidence type="ECO:0000313" key="5">
    <source>
        <dbReference type="EMBL" id="SNS89796.1"/>
    </source>
</evidence>
<dbReference type="InterPro" id="IPR016208">
    <property type="entry name" value="Ald_Oxase/xanthine_DH-like"/>
</dbReference>
<dbReference type="Pfam" id="PF02738">
    <property type="entry name" value="MoCoBD_1"/>
    <property type="match status" value="1"/>
</dbReference>
<dbReference type="InterPro" id="IPR037165">
    <property type="entry name" value="AldOxase/xan_DH_Mopterin-bd_sf"/>
</dbReference>
<dbReference type="InterPro" id="IPR008274">
    <property type="entry name" value="AldOxase/xan_DH_MoCoBD1"/>
</dbReference>
<dbReference type="Pfam" id="PF01315">
    <property type="entry name" value="Ald_Xan_dh_C"/>
    <property type="match status" value="1"/>
</dbReference>
<feature type="domain" description="Aldehyde oxidase/xanthine dehydrogenase a/b hammerhead" evidence="4">
    <location>
        <begin position="57"/>
        <end position="166"/>
    </location>
</feature>
<feature type="compositionally biased region" description="Low complexity" evidence="3">
    <location>
        <begin position="22"/>
        <end position="40"/>
    </location>
</feature>
<dbReference type="Proteomes" id="UP000198282">
    <property type="component" value="Unassembled WGS sequence"/>
</dbReference>
<dbReference type="Gene3D" id="3.30.365.10">
    <property type="entry name" value="Aldehyde oxidase/xanthine dehydrogenase, molybdopterin binding domain"/>
    <property type="match status" value="4"/>
</dbReference>
<organism evidence="5 6">
    <name type="scientific">Streptosporangium subroseum</name>
    <dbReference type="NCBI Taxonomy" id="106412"/>
    <lineage>
        <taxon>Bacteria</taxon>
        <taxon>Bacillati</taxon>
        <taxon>Actinomycetota</taxon>
        <taxon>Actinomycetes</taxon>
        <taxon>Streptosporangiales</taxon>
        <taxon>Streptosporangiaceae</taxon>
        <taxon>Streptosporangium</taxon>
    </lineage>
</organism>
<feature type="region of interest" description="Disordered" evidence="3">
    <location>
        <begin position="22"/>
        <end position="46"/>
    </location>
</feature>
<dbReference type="InterPro" id="IPR046867">
    <property type="entry name" value="AldOxase/xan_DH_MoCoBD2"/>
</dbReference>
<keyword evidence="2" id="KW-0560">Oxidoreductase</keyword>
<gene>
    <name evidence="5" type="ORF">SAMN05216276_101912</name>
</gene>
<dbReference type="GO" id="GO:0016491">
    <property type="term" value="F:oxidoreductase activity"/>
    <property type="evidence" value="ECO:0007669"/>
    <property type="project" value="UniProtKB-KW"/>
</dbReference>
<sequence length="748" mass="78342">MTAPTVSAPSTPMAVPSVSAATAAAGTTTSPAPTRTAGSSGAVGTSRTRLEGRAKVTGAARYAGEVPFAELAYGWLATSTVARGRIRSIGAEPVLAMPGVLAVLHHENAPRLKPGVGMMGPDATLQILQDDRVPHVGWPVALVVAETPEQARAAAEALVVTYDEEPHDVGFSSGHPGLHTPDGGPRARTDTEKGDIEAELAASAVVVDEEYTTPEEYHTAMEPHAAVARWEDGRLEVIDSNQGSHAVAQDLAKLFFLDATSVRVRSEHVGGAFGSKGLMRPHLIVAAMAATMLDRPVRVVLTRRQLFSMVGFRPATAQRIRLGAEPGGRLRALDHDATSFSSTINEYVEQSAQPSRVVYAADALRTRTRVVRLDVPTPSFMRAPGWAPGSFAIESAMDELAEKTGLDPITLRLRNEPEVGPASGLPFSSRNLIPCFEEGARRFGWTDRDPRPGTRRDGRWLLGTGMAAAAHSAGTAPSSASITAEADGTFTVRIAAADIGTGARTALTQIAADALETPLKTVRVKIADSDFGPAFLAGGSMGTASWAWAVTEAAAALREKLALVDQIPGEGTTARADTTELVMAMRGQERYAFGAQFAEVAVDVASGEVRVRRMLGTFAVGRVVNPLTARSQLIGGMIMGLSMALHEEGIRDTASGGLVNGDLAGYHVASNADVPVIEAGWVDDPDTYNPTGIKGLGEIGIVGVAAAIANAVWHATGIRHRSLPIRLDRVLTAGTAIENSIGGGAVTY</sequence>
<protein>
    <submittedName>
        <fullName evidence="5">Xanthine dehydrogenase, molybdenum binding subunit apoprotein</fullName>
    </submittedName>
</protein>
<evidence type="ECO:0000256" key="2">
    <source>
        <dbReference type="ARBA" id="ARBA00023002"/>
    </source>
</evidence>
<dbReference type="EMBL" id="FZOD01000019">
    <property type="protein sequence ID" value="SNS89796.1"/>
    <property type="molecule type" value="Genomic_DNA"/>
</dbReference>
<evidence type="ECO:0000259" key="4">
    <source>
        <dbReference type="SMART" id="SM01008"/>
    </source>
</evidence>
<dbReference type="Gene3D" id="3.90.1170.50">
    <property type="entry name" value="Aldehyde oxidase/xanthine dehydrogenase, a/b hammerhead"/>
    <property type="match status" value="1"/>
</dbReference>
<dbReference type="InterPro" id="IPR036856">
    <property type="entry name" value="Ald_Oxase/Xan_DH_a/b_sf"/>
</dbReference>
<proteinExistence type="predicted"/>
<reference evidence="5 6" key="1">
    <citation type="submission" date="2017-06" db="EMBL/GenBank/DDBJ databases">
        <authorList>
            <person name="Kim H.J."/>
            <person name="Triplett B.A."/>
        </authorList>
    </citation>
    <scope>NUCLEOTIDE SEQUENCE [LARGE SCALE GENOMIC DNA]</scope>
    <source>
        <strain evidence="5 6">CGMCC 4.2132</strain>
    </source>
</reference>
<accession>A0A239I7C8</accession>
<dbReference type="SUPFAM" id="SSF56003">
    <property type="entry name" value="Molybdenum cofactor-binding domain"/>
    <property type="match status" value="1"/>
</dbReference>
<keyword evidence="6" id="KW-1185">Reference proteome</keyword>
<dbReference type="AlphaFoldDB" id="A0A239I7C8"/>
<dbReference type="SMART" id="SM01008">
    <property type="entry name" value="Ald_Xan_dh_C"/>
    <property type="match status" value="1"/>
</dbReference>
<dbReference type="InterPro" id="IPR000674">
    <property type="entry name" value="Ald_Oxase/Xan_DH_a/b"/>
</dbReference>
<evidence type="ECO:0000256" key="1">
    <source>
        <dbReference type="ARBA" id="ARBA00022505"/>
    </source>
</evidence>
<keyword evidence="1" id="KW-0500">Molybdenum</keyword>